<evidence type="ECO:0000313" key="13">
    <source>
        <dbReference type="EMBL" id="KAF9476815.1"/>
    </source>
</evidence>
<dbReference type="GO" id="GO:0098771">
    <property type="term" value="P:inorganic ion homeostasis"/>
    <property type="evidence" value="ECO:0007669"/>
    <property type="project" value="UniProtKB-ARBA"/>
</dbReference>
<evidence type="ECO:0000256" key="2">
    <source>
        <dbReference type="ARBA" id="ARBA00004644"/>
    </source>
</evidence>
<name>A0A9P6CXR4_9AGAR</name>
<gene>
    <name evidence="13" type="ORF">BDN70DRAFT_811637</name>
</gene>
<dbReference type="Gene3D" id="1.20.1510.10">
    <property type="entry name" value="Cation efflux protein transmembrane domain"/>
    <property type="match status" value="1"/>
</dbReference>
<dbReference type="Pfam" id="PF01545">
    <property type="entry name" value="Cation_efflux"/>
    <property type="match status" value="1"/>
</dbReference>
<dbReference type="EMBL" id="MU155281">
    <property type="protein sequence ID" value="KAF9476815.1"/>
    <property type="molecule type" value="Genomic_DNA"/>
</dbReference>
<feature type="transmembrane region" description="Helical" evidence="11">
    <location>
        <begin position="106"/>
        <end position="129"/>
    </location>
</feature>
<comment type="subcellular location">
    <subcellularLocation>
        <location evidence="2">Cytoplasmic vesicle</location>
        <location evidence="2">Secretory vesicle</location>
        <location evidence="2">Synaptic vesicle membrane</location>
        <topology evidence="2">Multi-pass membrane protein</topology>
    </subcellularLocation>
    <subcellularLocation>
        <location evidence="1">Early endosome membrane</location>
    </subcellularLocation>
</comment>
<feature type="transmembrane region" description="Helical" evidence="11">
    <location>
        <begin position="43"/>
        <end position="64"/>
    </location>
</feature>
<protein>
    <recommendedName>
        <fullName evidence="12">Cation efflux protein transmembrane domain-containing protein</fullName>
    </recommendedName>
</protein>
<organism evidence="13 14">
    <name type="scientific">Pholiota conissans</name>
    <dbReference type="NCBI Taxonomy" id="109636"/>
    <lineage>
        <taxon>Eukaryota</taxon>
        <taxon>Fungi</taxon>
        <taxon>Dikarya</taxon>
        <taxon>Basidiomycota</taxon>
        <taxon>Agaricomycotina</taxon>
        <taxon>Agaricomycetes</taxon>
        <taxon>Agaricomycetidae</taxon>
        <taxon>Agaricales</taxon>
        <taxon>Agaricineae</taxon>
        <taxon>Strophariaceae</taxon>
        <taxon>Pholiota</taxon>
    </lineage>
</organism>
<comment type="similarity">
    <text evidence="3">Belongs to the TMEM163 family.</text>
</comment>
<evidence type="ECO:0000259" key="12">
    <source>
        <dbReference type="Pfam" id="PF01545"/>
    </source>
</evidence>
<feature type="transmembrane region" description="Helical" evidence="11">
    <location>
        <begin position="12"/>
        <end position="31"/>
    </location>
</feature>
<dbReference type="PANTHER" id="PTHR31937">
    <property type="entry name" value="TRANSMEMBRANE PROTEIN 163"/>
    <property type="match status" value="1"/>
</dbReference>
<accession>A0A9P6CXR4</accession>
<comment type="caution">
    <text evidence="13">The sequence shown here is derived from an EMBL/GenBank/DDBJ whole genome shotgun (WGS) entry which is preliminary data.</text>
</comment>
<keyword evidence="14" id="KW-1185">Reference proteome</keyword>
<evidence type="ECO:0000256" key="11">
    <source>
        <dbReference type="SAM" id="Phobius"/>
    </source>
</evidence>
<keyword evidence="5" id="KW-0967">Endosome</keyword>
<evidence type="ECO:0000256" key="3">
    <source>
        <dbReference type="ARBA" id="ARBA00008731"/>
    </source>
</evidence>
<keyword evidence="9 11" id="KW-0472">Membrane</keyword>
<feature type="domain" description="Cation efflux protein transmembrane" evidence="12">
    <location>
        <begin position="98"/>
        <end position="223"/>
    </location>
</feature>
<dbReference type="AlphaFoldDB" id="A0A9P6CXR4"/>
<dbReference type="GO" id="GO:0008324">
    <property type="term" value="F:monoatomic cation transmembrane transporter activity"/>
    <property type="evidence" value="ECO:0007669"/>
    <property type="project" value="InterPro"/>
</dbReference>
<keyword evidence="6" id="KW-0862">Zinc</keyword>
<keyword evidence="7 11" id="KW-1133">Transmembrane helix</keyword>
<dbReference type="PANTHER" id="PTHR31937:SF2">
    <property type="entry name" value="TRANSMEMBRANE PROTEIN 163"/>
    <property type="match status" value="1"/>
</dbReference>
<proteinExistence type="inferred from homology"/>
<feature type="transmembrane region" description="Helical" evidence="11">
    <location>
        <begin position="199"/>
        <end position="216"/>
    </location>
</feature>
<evidence type="ECO:0000313" key="14">
    <source>
        <dbReference type="Proteomes" id="UP000807469"/>
    </source>
</evidence>
<sequence length="325" mass="35596">MAPSYRQLQQYAILISVVSIIYNGAEGGVSVGLGSESSSRSLVFFGVQSAIEVISAVIVVWRFWKVSPPGEEKAISLGARELRLVLFDFYLPPTNRFRRIEKYASASIGILLVILALGTEITAIVSLVLHQHPDSSNASLIVSVSALVLMVIIWLPKRYLARALDSSVMAGEATCSLSCIQITIILFTGSLIYRLWEGGWWVDSATSIILGFLFLWEGYKIIKWVRDPAFDGGCCKDCRVPGDVEELGECYRDLCECCAEKSECKEAGECKCSDDVAEAAPSACCSPHGPNNEKCCTHEVINGPRPNPVSVFLISAFFFLTPFQD</sequence>
<keyword evidence="10" id="KW-0968">Cytoplasmic vesicle</keyword>
<evidence type="ECO:0000256" key="1">
    <source>
        <dbReference type="ARBA" id="ARBA00004146"/>
    </source>
</evidence>
<evidence type="ECO:0000256" key="8">
    <source>
        <dbReference type="ARBA" id="ARBA00023018"/>
    </source>
</evidence>
<dbReference type="GO" id="GO:0030003">
    <property type="term" value="P:intracellular monoatomic cation homeostasis"/>
    <property type="evidence" value="ECO:0007669"/>
    <property type="project" value="UniProtKB-ARBA"/>
</dbReference>
<feature type="transmembrane region" description="Helical" evidence="11">
    <location>
        <begin position="168"/>
        <end position="193"/>
    </location>
</feature>
<dbReference type="SUPFAM" id="SSF161111">
    <property type="entry name" value="Cation efflux protein transmembrane domain-like"/>
    <property type="match status" value="1"/>
</dbReference>
<keyword evidence="4 11" id="KW-0812">Transmembrane</keyword>
<dbReference type="Proteomes" id="UP000807469">
    <property type="component" value="Unassembled WGS sequence"/>
</dbReference>
<evidence type="ECO:0000256" key="10">
    <source>
        <dbReference type="ARBA" id="ARBA00023329"/>
    </source>
</evidence>
<evidence type="ECO:0000256" key="9">
    <source>
        <dbReference type="ARBA" id="ARBA00023136"/>
    </source>
</evidence>
<reference evidence="13" key="1">
    <citation type="submission" date="2020-11" db="EMBL/GenBank/DDBJ databases">
        <authorList>
            <consortium name="DOE Joint Genome Institute"/>
            <person name="Ahrendt S."/>
            <person name="Riley R."/>
            <person name="Andreopoulos W."/>
            <person name="Labutti K."/>
            <person name="Pangilinan J."/>
            <person name="Ruiz-Duenas F.J."/>
            <person name="Barrasa J.M."/>
            <person name="Sanchez-Garcia M."/>
            <person name="Camarero S."/>
            <person name="Miyauchi S."/>
            <person name="Serrano A."/>
            <person name="Linde D."/>
            <person name="Babiker R."/>
            <person name="Drula E."/>
            <person name="Ayuso-Fernandez I."/>
            <person name="Pacheco R."/>
            <person name="Padilla G."/>
            <person name="Ferreira P."/>
            <person name="Barriuso J."/>
            <person name="Kellner H."/>
            <person name="Castanera R."/>
            <person name="Alfaro M."/>
            <person name="Ramirez L."/>
            <person name="Pisabarro A.G."/>
            <person name="Kuo A."/>
            <person name="Tritt A."/>
            <person name="Lipzen A."/>
            <person name="He G."/>
            <person name="Yan M."/>
            <person name="Ng V."/>
            <person name="Cullen D."/>
            <person name="Martin F."/>
            <person name="Rosso M.-N."/>
            <person name="Henrissat B."/>
            <person name="Hibbett D."/>
            <person name="Martinez A.T."/>
            <person name="Grigoriev I.V."/>
        </authorList>
    </citation>
    <scope>NUCLEOTIDE SEQUENCE</scope>
    <source>
        <strain evidence="13">CIRM-BRFM 674</strain>
    </source>
</reference>
<dbReference type="InterPro" id="IPR027469">
    <property type="entry name" value="Cation_efflux_TMD_sf"/>
</dbReference>
<evidence type="ECO:0000256" key="7">
    <source>
        <dbReference type="ARBA" id="ARBA00022989"/>
    </source>
</evidence>
<keyword evidence="8" id="KW-0770">Synapse</keyword>
<dbReference type="GO" id="GO:0031901">
    <property type="term" value="C:early endosome membrane"/>
    <property type="evidence" value="ECO:0007669"/>
    <property type="project" value="UniProtKB-SubCell"/>
</dbReference>
<evidence type="ECO:0000256" key="6">
    <source>
        <dbReference type="ARBA" id="ARBA00022833"/>
    </source>
</evidence>
<dbReference type="OrthoDB" id="5980560at2759"/>
<dbReference type="InterPro" id="IPR058533">
    <property type="entry name" value="Cation_efflux_TM"/>
</dbReference>
<feature type="transmembrane region" description="Helical" evidence="11">
    <location>
        <begin position="135"/>
        <end position="156"/>
    </location>
</feature>
<dbReference type="InterPro" id="IPR026765">
    <property type="entry name" value="Tmem163"/>
</dbReference>
<evidence type="ECO:0000256" key="5">
    <source>
        <dbReference type="ARBA" id="ARBA00022753"/>
    </source>
</evidence>
<evidence type="ECO:0000256" key="4">
    <source>
        <dbReference type="ARBA" id="ARBA00022692"/>
    </source>
</evidence>